<dbReference type="KEGG" id="salm:D0Y50_15490"/>
<dbReference type="AlphaFoldDB" id="A0A346NQ33"/>
<proteinExistence type="inferred from homology"/>
<dbReference type="EMBL" id="CP031769">
    <property type="protein sequence ID" value="AXR07640.1"/>
    <property type="molecule type" value="Genomic_DNA"/>
</dbReference>
<dbReference type="InterPro" id="IPR050559">
    <property type="entry name" value="P-Pant_transferase_sf"/>
</dbReference>
<name>A0A346NQ33_9ALTE</name>
<evidence type="ECO:0000256" key="2">
    <source>
        <dbReference type="ARBA" id="ARBA00022679"/>
    </source>
</evidence>
<keyword evidence="2" id="KW-0808">Transferase</keyword>
<dbReference type="InterPro" id="IPR055066">
    <property type="entry name" value="AASDHPPT_N"/>
</dbReference>
<dbReference type="InterPro" id="IPR008278">
    <property type="entry name" value="4-PPantetheinyl_Trfase_dom"/>
</dbReference>
<gene>
    <name evidence="5" type="ORF">D0Y50_15490</name>
</gene>
<dbReference type="SUPFAM" id="SSF56214">
    <property type="entry name" value="4'-phosphopantetheinyl transferase"/>
    <property type="match status" value="2"/>
</dbReference>
<dbReference type="PANTHER" id="PTHR12215:SF10">
    <property type="entry name" value="L-AMINOADIPATE-SEMIALDEHYDE DEHYDROGENASE-PHOSPHOPANTETHEINYL TRANSFERASE"/>
    <property type="match status" value="1"/>
</dbReference>
<dbReference type="GO" id="GO:0019878">
    <property type="term" value="P:lysine biosynthetic process via aminoadipic acid"/>
    <property type="evidence" value="ECO:0007669"/>
    <property type="project" value="TreeGrafter"/>
</dbReference>
<feature type="domain" description="4'-phosphopantetheinyl transferase N-terminal" evidence="4">
    <location>
        <begin position="39"/>
        <end position="118"/>
    </location>
</feature>
<evidence type="ECO:0000259" key="4">
    <source>
        <dbReference type="Pfam" id="PF22624"/>
    </source>
</evidence>
<feature type="domain" description="4'-phosphopantetheinyl transferase" evidence="3">
    <location>
        <begin position="125"/>
        <end position="226"/>
    </location>
</feature>
<dbReference type="Pfam" id="PF01648">
    <property type="entry name" value="ACPS"/>
    <property type="match status" value="1"/>
</dbReference>
<dbReference type="OrthoDB" id="9808281at2"/>
<accession>A0A346NQ33</accession>
<dbReference type="GO" id="GO:0000287">
    <property type="term" value="F:magnesium ion binding"/>
    <property type="evidence" value="ECO:0007669"/>
    <property type="project" value="InterPro"/>
</dbReference>
<evidence type="ECO:0000256" key="1">
    <source>
        <dbReference type="ARBA" id="ARBA00010990"/>
    </source>
</evidence>
<evidence type="ECO:0000313" key="6">
    <source>
        <dbReference type="Proteomes" id="UP000262073"/>
    </source>
</evidence>
<dbReference type="PANTHER" id="PTHR12215">
    <property type="entry name" value="PHOSPHOPANTETHEINE TRANSFERASE"/>
    <property type="match status" value="1"/>
</dbReference>
<dbReference type="GO" id="GO:0008897">
    <property type="term" value="F:holo-[acyl-carrier-protein] synthase activity"/>
    <property type="evidence" value="ECO:0007669"/>
    <property type="project" value="InterPro"/>
</dbReference>
<organism evidence="5 6">
    <name type="scientific">Salinimonas sediminis</name>
    <dbReference type="NCBI Taxonomy" id="2303538"/>
    <lineage>
        <taxon>Bacteria</taxon>
        <taxon>Pseudomonadati</taxon>
        <taxon>Pseudomonadota</taxon>
        <taxon>Gammaproteobacteria</taxon>
        <taxon>Alteromonadales</taxon>
        <taxon>Alteromonadaceae</taxon>
        <taxon>Alteromonas/Salinimonas group</taxon>
        <taxon>Salinimonas</taxon>
    </lineage>
</organism>
<protein>
    <submittedName>
        <fullName evidence="5">Uncharacterized protein</fullName>
    </submittedName>
</protein>
<reference evidence="5 6" key="1">
    <citation type="submission" date="2018-08" db="EMBL/GenBank/DDBJ databases">
        <title>Salinimonas sediminis sp. nov., a piezophilic bacterium isolated from a deep-sea sediment sample from the New Britain Trench.</title>
        <authorList>
            <person name="Cao J."/>
        </authorList>
    </citation>
    <scope>NUCLEOTIDE SEQUENCE [LARGE SCALE GENOMIC DNA]</scope>
    <source>
        <strain evidence="5 6">N102</strain>
    </source>
</reference>
<dbReference type="RefSeq" id="WP_117317823.1">
    <property type="nucleotide sequence ID" value="NZ_CP031769.1"/>
</dbReference>
<dbReference type="GO" id="GO:0005829">
    <property type="term" value="C:cytosol"/>
    <property type="evidence" value="ECO:0007669"/>
    <property type="project" value="TreeGrafter"/>
</dbReference>
<evidence type="ECO:0000259" key="3">
    <source>
        <dbReference type="Pfam" id="PF01648"/>
    </source>
</evidence>
<dbReference type="InterPro" id="IPR037143">
    <property type="entry name" value="4-PPantetheinyl_Trfase_dom_sf"/>
</dbReference>
<dbReference type="Proteomes" id="UP000262073">
    <property type="component" value="Chromosome"/>
</dbReference>
<evidence type="ECO:0000313" key="5">
    <source>
        <dbReference type="EMBL" id="AXR07640.1"/>
    </source>
</evidence>
<dbReference type="Pfam" id="PF22624">
    <property type="entry name" value="AASDHPPT_N"/>
    <property type="match status" value="1"/>
</dbReference>
<keyword evidence="6" id="KW-1185">Reference proteome</keyword>
<comment type="similarity">
    <text evidence="1">Belongs to the P-Pant transferase superfamily. Gsp/Sfp/HetI/AcpT family.</text>
</comment>
<dbReference type="Gene3D" id="3.90.470.20">
    <property type="entry name" value="4'-phosphopantetheinyl transferase domain"/>
    <property type="match status" value="2"/>
</dbReference>
<sequence length="255" mass="28655">MFCDFTPSYPVADIADEEVHLWLIDTNDALPSKVLDDGLSLLSDGEKNRMKQFRKAARQHQFLIARVALRCILNALLNHPGARDLRFTTNPYGKPALANNSENIQFNLSHSGSIILIAVTLGRECGVDIEHIDNTRNIYDLARFYFHPAEYGTLRGPHNVPADILQFYKLWTLKEAFIKGEGKGMAIPGNGFYFCNTEAASPRLRVADPALAAHPHWLFHHQVYNDTFSTALAIASPPDTVLNISRRRLLFNPLT</sequence>